<feature type="domain" description="Myb/SANT-like DNA-binding" evidence="6">
    <location>
        <begin position="85"/>
        <end position="149"/>
    </location>
</feature>
<evidence type="ECO:0000256" key="4">
    <source>
        <dbReference type="ARBA" id="ARBA00023163"/>
    </source>
</evidence>
<name>A0AAV8ZJC9_9CUCU</name>
<evidence type="ECO:0000256" key="1">
    <source>
        <dbReference type="ARBA" id="ARBA00011764"/>
    </source>
</evidence>
<evidence type="ECO:0000313" key="8">
    <source>
        <dbReference type="Proteomes" id="UP001162156"/>
    </source>
</evidence>
<evidence type="ECO:0000259" key="6">
    <source>
        <dbReference type="Pfam" id="PF13873"/>
    </source>
</evidence>
<protein>
    <recommendedName>
        <fullName evidence="2">Regulatory protein zeste</fullName>
    </recommendedName>
</protein>
<evidence type="ECO:0000256" key="5">
    <source>
        <dbReference type="ARBA" id="ARBA00025466"/>
    </source>
</evidence>
<reference evidence="7" key="1">
    <citation type="journal article" date="2023" name="Insect Mol. Biol.">
        <title>Genome sequencing provides insights into the evolution of gene families encoding plant cell wall-degrading enzymes in longhorned beetles.</title>
        <authorList>
            <person name="Shin N.R."/>
            <person name="Okamura Y."/>
            <person name="Kirsch R."/>
            <person name="Pauchet Y."/>
        </authorList>
    </citation>
    <scope>NUCLEOTIDE SEQUENCE</scope>
    <source>
        <strain evidence="7">RBIC_L_NR</strain>
    </source>
</reference>
<proteinExistence type="predicted"/>
<comment type="subunit">
    <text evidence="1">Self-associates forming complexes of several hundred monomers.</text>
</comment>
<keyword evidence="8" id="KW-1185">Reference proteome</keyword>
<dbReference type="Pfam" id="PF13873">
    <property type="entry name" value="Myb_DNA-bind_5"/>
    <property type="match status" value="1"/>
</dbReference>
<evidence type="ECO:0000256" key="2">
    <source>
        <dbReference type="ARBA" id="ARBA00016807"/>
    </source>
</evidence>
<comment type="caution">
    <text evidence="7">The sequence shown here is derived from an EMBL/GenBank/DDBJ whole genome shotgun (WGS) entry which is preliminary data.</text>
</comment>
<dbReference type="InterPro" id="IPR028002">
    <property type="entry name" value="Myb_DNA-bind_5"/>
</dbReference>
<sequence length="190" mass="21447">MQTLLCSEEDETENILLESGNEETETQFETQITEYNSQENIEDNASDIQTDLDECIISEISKRPGTLGSADSNSMSFKVRDAYWQTLLEAMERNPVIATGKFMGPNGKANYKKLWDETAKKINALGFGSKSTEKWQKTWADYKYNLKKAASIKKNISKTGEGPSEEKDLTDLDLKLLDMLGEHFIGLEEP</sequence>
<gene>
    <name evidence="7" type="ORF">NQ314_004655</name>
</gene>
<evidence type="ECO:0000256" key="3">
    <source>
        <dbReference type="ARBA" id="ARBA00023015"/>
    </source>
</evidence>
<comment type="function">
    <text evidence="5">Involved in transvection phenomena (= synapsis-dependent gene expression), where the synaptic pairing of chromosomes carrying genes with which zeste interacts influences the expression of these genes. Zeste binds to DNA and stimulates transcription from a nearby promoter.</text>
</comment>
<evidence type="ECO:0000313" key="7">
    <source>
        <dbReference type="EMBL" id="KAJ8964764.1"/>
    </source>
</evidence>
<organism evidence="7 8">
    <name type="scientific">Rhamnusium bicolor</name>
    <dbReference type="NCBI Taxonomy" id="1586634"/>
    <lineage>
        <taxon>Eukaryota</taxon>
        <taxon>Metazoa</taxon>
        <taxon>Ecdysozoa</taxon>
        <taxon>Arthropoda</taxon>
        <taxon>Hexapoda</taxon>
        <taxon>Insecta</taxon>
        <taxon>Pterygota</taxon>
        <taxon>Neoptera</taxon>
        <taxon>Endopterygota</taxon>
        <taxon>Coleoptera</taxon>
        <taxon>Polyphaga</taxon>
        <taxon>Cucujiformia</taxon>
        <taxon>Chrysomeloidea</taxon>
        <taxon>Cerambycidae</taxon>
        <taxon>Lepturinae</taxon>
        <taxon>Rhagiini</taxon>
        <taxon>Rhamnusium</taxon>
    </lineage>
</organism>
<dbReference type="AlphaFoldDB" id="A0AAV8ZJC9"/>
<dbReference type="EMBL" id="JANEYF010001317">
    <property type="protein sequence ID" value="KAJ8964764.1"/>
    <property type="molecule type" value="Genomic_DNA"/>
</dbReference>
<keyword evidence="4" id="KW-0804">Transcription</keyword>
<accession>A0AAV8ZJC9</accession>
<dbReference type="Proteomes" id="UP001162156">
    <property type="component" value="Unassembled WGS sequence"/>
</dbReference>
<keyword evidence="3" id="KW-0805">Transcription regulation</keyword>